<evidence type="ECO:0000313" key="2">
    <source>
        <dbReference type="EMBL" id="BAR63281.1"/>
    </source>
</evidence>
<accession>A0A0E4FZB9</accession>
<feature type="compositionally biased region" description="Basic and acidic residues" evidence="1">
    <location>
        <begin position="196"/>
        <end position="212"/>
    </location>
</feature>
<dbReference type="AlphaFoldDB" id="A0A0E4FZB9"/>
<gene>
    <name evidence="2" type="ORF">NK6_b_87</name>
</gene>
<evidence type="ECO:0000313" key="3">
    <source>
        <dbReference type="Proteomes" id="UP000063308"/>
    </source>
</evidence>
<reference evidence="2 3" key="1">
    <citation type="submission" date="2014-11" db="EMBL/GenBank/DDBJ databases">
        <title>Symbiosis island explosion on the genome of extra-slow-growing strains of soybean bradyrhizobia with massive insertion sequences.</title>
        <authorList>
            <person name="Iida T."/>
            <person name="Minamisawa K."/>
        </authorList>
    </citation>
    <scope>NUCLEOTIDE SEQUENCE [LARGE SCALE GENOMIC DNA]</scope>
    <source>
        <strain evidence="2 3">NK6</strain>
        <plasmid evidence="3">pNK6b DNA</plasmid>
    </source>
</reference>
<protein>
    <submittedName>
        <fullName evidence="2">Uncharacterized protein</fullName>
    </submittedName>
</protein>
<feature type="region of interest" description="Disordered" evidence="1">
    <location>
        <begin position="177"/>
        <end position="253"/>
    </location>
</feature>
<keyword evidence="2" id="KW-0614">Plasmid</keyword>
<name>A0A0E4FZB9_9BRAD</name>
<evidence type="ECO:0000256" key="1">
    <source>
        <dbReference type="SAM" id="MobiDB-lite"/>
    </source>
</evidence>
<sequence>MVVKIERERTVGGYDLLDAAAHQQLPWLPISATVAGRNVPEGEITRPLADRVERAPGWGSVGAPDLADVEIQKLSNVQAKLKDFATGNDISAVAALIVRLNAEFRKAARSDRSAALNVEIAAQEAAAKALRNSGLCQLFGAIATSGGAMLGAGVNLKGARQFQARFDELYKAKIQTPLPKSGLETPAPNSPTGRAQRFDKPEGEPKLDDKPHGKAQLTQAPEREARSSEDNIETTGLDWSTSSSRDNTLGAPLRLDAPDSTTDPLEFTRVVQAQTAAQQASMKWNGLGTIATEAFKLLGAGLNMAATHYQEEKAKLEADGTKARAQMEDESEFMASYETVIQDFLGKLDEIRRADTEARSKIVNMA</sequence>
<dbReference type="Proteomes" id="UP000063308">
    <property type="component" value="Plasmid pNK6b"/>
</dbReference>
<geneLocation type="plasmid" evidence="3">
    <name>pNK6b DNA</name>
</geneLocation>
<dbReference type="EMBL" id="AP014686">
    <property type="protein sequence ID" value="BAR63281.1"/>
    <property type="molecule type" value="Genomic_DNA"/>
</dbReference>
<feature type="compositionally biased region" description="Polar residues" evidence="1">
    <location>
        <begin position="233"/>
        <end position="247"/>
    </location>
</feature>
<proteinExistence type="predicted"/>
<organism evidence="2 3">
    <name type="scientific">Bradyrhizobium diazoefficiens</name>
    <dbReference type="NCBI Taxonomy" id="1355477"/>
    <lineage>
        <taxon>Bacteria</taxon>
        <taxon>Pseudomonadati</taxon>
        <taxon>Pseudomonadota</taxon>
        <taxon>Alphaproteobacteria</taxon>
        <taxon>Hyphomicrobiales</taxon>
        <taxon>Nitrobacteraceae</taxon>
        <taxon>Bradyrhizobium</taxon>
    </lineage>
</organism>